<dbReference type="PANTHER" id="PTHR34295">
    <property type="entry name" value="BIOTIN TRANSPORTER BIOY"/>
    <property type="match status" value="1"/>
</dbReference>
<feature type="transmembrane region" description="Helical" evidence="3">
    <location>
        <begin position="30"/>
        <end position="48"/>
    </location>
</feature>
<reference evidence="4 5" key="1">
    <citation type="submission" date="2020-02" db="EMBL/GenBank/DDBJ databases">
        <title>Thermophilic hydrogen producing bacteria, Caloranaerobacter azorensis.</title>
        <authorList>
            <person name="Baek K."/>
        </authorList>
    </citation>
    <scope>NUCLEOTIDE SEQUENCE [LARGE SCALE GENOMIC DNA]</scope>
    <source>
        <strain evidence="4 5">T3-1</strain>
    </source>
</reference>
<dbReference type="PIRSF" id="PIRSF016661">
    <property type="entry name" value="BioY"/>
    <property type="match status" value="1"/>
</dbReference>
<dbReference type="KEGG" id="cazo:G3A45_09270"/>
<dbReference type="InterPro" id="IPR003784">
    <property type="entry name" value="BioY"/>
</dbReference>
<evidence type="ECO:0000256" key="2">
    <source>
        <dbReference type="PIRNR" id="PIRNR016661"/>
    </source>
</evidence>
<name>A0A6P1YEU8_9FIRM</name>
<dbReference type="GO" id="GO:0005886">
    <property type="term" value="C:plasma membrane"/>
    <property type="evidence" value="ECO:0007669"/>
    <property type="project" value="UniProtKB-SubCell"/>
</dbReference>
<dbReference type="EMBL" id="CP048617">
    <property type="protein sequence ID" value="QIB27462.1"/>
    <property type="molecule type" value="Genomic_DNA"/>
</dbReference>
<accession>A0A6P1YEU8</accession>
<feature type="transmembrane region" description="Helical" evidence="3">
    <location>
        <begin position="114"/>
        <end position="139"/>
    </location>
</feature>
<keyword evidence="3" id="KW-1133">Transmembrane helix</keyword>
<dbReference type="Proteomes" id="UP000464452">
    <property type="component" value="Chromosome"/>
</dbReference>
<dbReference type="Pfam" id="PF02632">
    <property type="entry name" value="BioY"/>
    <property type="match status" value="1"/>
</dbReference>
<proteinExistence type="inferred from homology"/>
<sequence>MSTRNLVFSAMFAALTAVCAQIFINLPFTPIPVTLQVLAVFLSGIILGSRMGALSQLVYLLIGAIGVPVFASFSGGLQVLVGYTGGFLIAFPIASFVIGKIVESYSKTSPKVNLAINTLAMIIGLIIIYLMGAIQYAIIAKVSFINSLSVTVLPFIFADLLKLIAAILIAVPVKKALKNAKLI</sequence>
<dbReference type="GO" id="GO:0015225">
    <property type="term" value="F:biotin transmembrane transporter activity"/>
    <property type="evidence" value="ECO:0007669"/>
    <property type="project" value="UniProtKB-UniRule"/>
</dbReference>
<keyword evidence="2" id="KW-0813">Transport</keyword>
<feature type="transmembrane region" description="Helical" evidence="3">
    <location>
        <begin position="57"/>
        <end position="74"/>
    </location>
</feature>
<feature type="transmembrane region" description="Helical" evidence="3">
    <location>
        <begin position="151"/>
        <end position="173"/>
    </location>
</feature>
<comment type="subcellular location">
    <subcellularLocation>
        <location evidence="2">Cell membrane</location>
        <topology evidence="2">Multi-pass membrane protein</topology>
    </subcellularLocation>
</comment>
<dbReference type="RefSeq" id="WP_163235295.1">
    <property type="nucleotide sequence ID" value="NZ_CP048617.1"/>
</dbReference>
<evidence type="ECO:0000313" key="5">
    <source>
        <dbReference type="Proteomes" id="UP000464452"/>
    </source>
</evidence>
<keyword evidence="2" id="KW-1003">Cell membrane</keyword>
<evidence type="ECO:0000256" key="1">
    <source>
        <dbReference type="ARBA" id="ARBA00010692"/>
    </source>
</evidence>
<organism evidence="4 5">
    <name type="scientific">Caloranaerobacter azorensis</name>
    <dbReference type="NCBI Taxonomy" id="116090"/>
    <lineage>
        <taxon>Bacteria</taxon>
        <taxon>Bacillati</taxon>
        <taxon>Bacillota</taxon>
        <taxon>Tissierellia</taxon>
        <taxon>Tissierellales</taxon>
        <taxon>Thermohalobacteraceae</taxon>
        <taxon>Caloranaerobacter</taxon>
    </lineage>
</organism>
<evidence type="ECO:0000256" key="3">
    <source>
        <dbReference type="SAM" id="Phobius"/>
    </source>
</evidence>
<dbReference type="Gene3D" id="1.10.1760.20">
    <property type="match status" value="1"/>
</dbReference>
<keyword evidence="3" id="KW-0812">Transmembrane</keyword>
<evidence type="ECO:0000313" key="4">
    <source>
        <dbReference type="EMBL" id="QIB27462.1"/>
    </source>
</evidence>
<dbReference type="AlphaFoldDB" id="A0A6P1YEU8"/>
<protein>
    <recommendedName>
        <fullName evidence="2">Biotin transporter</fullName>
    </recommendedName>
</protein>
<gene>
    <name evidence="4" type="ORF">G3A45_09270</name>
</gene>
<comment type="similarity">
    <text evidence="1 2">Belongs to the BioY family.</text>
</comment>
<keyword evidence="2 3" id="KW-0472">Membrane</keyword>
<feature type="transmembrane region" description="Helical" evidence="3">
    <location>
        <begin position="80"/>
        <end position="102"/>
    </location>
</feature>
<dbReference type="PANTHER" id="PTHR34295:SF1">
    <property type="entry name" value="BIOTIN TRANSPORTER BIOY"/>
    <property type="match status" value="1"/>
</dbReference>